<dbReference type="Gene3D" id="1.10.340.70">
    <property type="match status" value="1"/>
</dbReference>
<keyword evidence="5" id="KW-1185">Reference proteome</keyword>
<dbReference type="Ensembl" id="ENSEBUT00000002724.1">
    <property type="protein sequence ID" value="ENSEBUP00000002371.1"/>
    <property type="gene ID" value="ENSEBUG00000001852.1"/>
</dbReference>
<sequence>MWGMRTVTPPKFRRHCLDELHASHLGIVKTKSLARSLLWWPGLDKDIEHMIRHCPTCQSDADNPRRVSCLWPVPDKPWQIIHVDFAGLFRDKMFLVVVDAFSKWPEVVVMQSTMAENTVEKLRSIFANKGIPEVLVSDNGPQYVSGLFNDFMVQNGVKHLKSAPYHPATNGQAESFVKALKCVLRRGKGVSMQATIDVFLLHYRNAVNSSTSDTPAICLYGRALRSGLDLLRPRRSVSGAVSRPTLVRTFEVGQPVMVRDYFHNCKWVPAVVAVVLGPANYMVKTNDGKVWKQHVNQIHDRISASPPVPGTIELGHVGPPPPVSVESPMLDVPPPTGLGGSRRLSELVLNRQNAQAFLPGALDAKNVMRPTGMSPLPNQEESVAMSSS</sequence>
<dbReference type="GO" id="GO:0015074">
    <property type="term" value="P:DNA integration"/>
    <property type="evidence" value="ECO:0007669"/>
    <property type="project" value="InterPro"/>
</dbReference>
<dbReference type="PANTHER" id="PTHR37984:SF5">
    <property type="entry name" value="PROTEIN NYNRIN-LIKE"/>
    <property type="match status" value="1"/>
</dbReference>
<evidence type="ECO:0000313" key="4">
    <source>
        <dbReference type="Ensembl" id="ENSEBUP00000002371.1"/>
    </source>
</evidence>
<dbReference type="AlphaFoldDB" id="A0A8C4NCS6"/>
<dbReference type="InterPro" id="IPR001584">
    <property type="entry name" value="Integrase_cat-core"/>
</dbReference>
<feature type="compositionally biased region" description="Polar residues" evidence="2">
    <location>
        <begin position="376"/>
        <end position="388"/>
    </location>
</feature>
<dbReference type="Gene3D" id="3.30.420.10">
    <property type="entry name" value="Ribonuclease H-like superfamily/Ribonuclease H"/>
    <property type="match status" value="1"/>
</dbReference>
<dbReference type="Pfam" id="PF17921">
    <property type="entry name" value="Integrase_H2C2"/>
    <property type="match status" value="1"/>
</dbReference>
<dbReference type="InterPro" id="IPR036397">
    <property type="entry name" value="RNaseH_sf"/>
</dbReference>
<dbReference type="PROSITE" id="PS50994">
    <property type="entry name" value="INTEGRASE"/>
    <property type="match status" value="1"/>
</dbReference>
<dbReference type="PANTHER" id="PTHR37984">
    <property type="entry name" value="PROTEIN CBG26694"/>
    <property type="match status" value="1"/>
</dbReference>
<dbReference type="Proteomes" id="UP000694388">
    <property type="component" value="Unplaced"/>
</dbReference>
<reference evidence="4" key="2">
    <citation type="submission" date="2025-09" db="UniProtKB">
        <authorList>
            <consortium name="Ensembl"/>
        </authorList>
    </citation>
    <scope>IDENTIFICATION</scope>
</reference>
<dbReference type="GeneTree" id="ENSGT00940000166555"/>
<dbReference type="InterPro" id="IPR012337">
    <property type="entry name" value="RNaseH-like_sf"/>
</dbReference>
<evidence type="ECO:0000256" key="1">
    <source>
        <dbReference type="ARBA" id="ARBA00039658"/>
    </source>
</evidence>
<dbReference type="SUPFAM" id="SSF53098">
    <property type="entry name" value="Ribonuclease H-like"/>
    <property type="match status" value="1"/>
</dbReference>
<dbReference type="FunFam" id="3.30.420.10:FF:000063">
    <property type="entry name" value="Retrovirus-related Pol polyprotein from transposon 297-like Protein"/>
    <property type="match status" value="1"/>
</dbReference>
<dbReference type="Pfam" id="PF00665">
    <property type="entry name" value="rve"/>
    <property type="match status" value="1"/>
</dbReference>
<evidence type="ECO:0000313" key="5">
    <source>
        <dbReference type="Proteomes" id="UP000694388"/>
    </source>
</evidence>
<dbReference type="FunFam" id="1.10.340.70:FF:000001">
    <property type="entry name" value="Retrovirus-related Pol polyprotein from transposon gypsy-like Protein"/>
    <property type="match status" value="1"/>
</dbReference>
<evidence type="ECO:0000259" key="3">
    <source>
        <dbReference type="PROSITE" id="PS50994"/>
    </source>
</evidence>
<evidence type="ECO:0000256" key="2">
    <source>
        <dbReference type="SAM" id="MobiDB-lite"/>
    </source>
</evidence>
<organism evidence="4 5">
    <name type="scientific">Eptatretus burgeri</name>
    <name type="common">Inshore hagfish</name>
    <dbReference type="NCBI Taxonomy" id="7764"/>
    <lineage>
        <taxon>Eukaryota</taxon>
        <taxon>Metazoa</taxon>
        <taxon>Chordata</taxon>
        <taxon>Craniata</taxon>
        <taxon>Vertebrata</taxon>
        <taxon>Cyclostomata</taxon>
        <taxon>Myxini</taxon>
        <taxon>Myxiniformes</taxon>
        <taxon>Myxinidae</taxon>
        <taxon>Eptatretinae</taxon>
        <taxon>Eptatretus</taxon>
    </lineage>
</organism>
<protein>
    <recommendedName>
        <fullName evidence="1">Gypsy retrotransposon integrase-like protein 1</fullName>
    </recommendedName>
</protein>
<dbReference type="GO" id="GO:0003676">
    <property type="term" value="F:nucleic acid binding"/>
    <property type="evidence" value="ECO:0007669"/>
    <property type="project" value="InterPro"/>
</dbReference>
<name>A0A8C4NCS6_EPTBU</name>
<feature type="domain" description="Integrase catalytic" evidence="3">
    <location>
        <begin position="73"/>
        <end position="241"/>
    </location>
</feature>
<accession>A0A8C4NCS6</accession>
<reference evidence="4" key="1">
    <citation type="submission" date="2025-08" db="UniProtKB">
        <authorList>
            <consortium name="Ensembl"/>
        </authorList>
    </citation>
    <scope>IDENTIFICATION</scope>
</reference>
<feature type="region of interest" description="Disordered" evidence="2">
    <location>
        <begin position="369"/>
        <end position="388"/>
    </location>
</feature>
<dbReference type="InterPro" id="IPR050951">
    <property type="entry name" value="Retrovirus_Pol_polyprotein"/>
</dbReference>
<dbReference type="InterPro" id="IPR041588">
    <property type="entry name" value="Integrase_H2C2"/>
</dbReference>
<dbReference type="OMA" id="WEDIDRE"/>
<proteinExistence type="predicted"/>